<dbReference type="PANTHER" id="PTHR48043:SF145">
    <property type="entry name" value="FI06409P-RELATED"/>
    <property type="match status" value="1"/>
</dbReference>
<proteinExistence type="inferred from homology"/>
<organism evidence="4 5">
    <name type="scientific">Saccoglossus kowalevskii</name>
    <name type="common">Acorn worm</name>
    <dbReference type="NCBI Taxonomy" id="10224"/>
    <lineage>
        <taxon>Eukaryota</taxon>
        <taxon>Metazoa</taxon>
        <taxon>Hemichordata</taxon>
        <taxon>Enteropneusta</taxon>
        <taxon>Harrimaniidae</taxon>
        <taxon>Saccoglossus</taxon>
    </lineage>
</organism>
<reference evidence="5" key="1">
    <citation type="submission" date="2025-08" db="UniProtKB">
        <authorList>
            <consortium name="RefSeq"/>
        </authorList>
    </citation>
    <scope>IDENTIFICATION</scope>
    <source>
        <tissue evidence="5">Testes</tissue>
    </source>
</reference>
<dbReference type="Gene3D" id="3.40.50.2000">
    <property type="entry name" value="Glycogen Phosphorylase B"/>
    <property type="match status" value="2"/>
</dbReference>
<evidence type="ECO:0000313" key="5">
    <source>
        <dbReference type="RefSeq" id="XP_006814859.1"/>
    </source>
</evidence>
<comment type="similarity">
    <text evidence="1">Belongs to the UDP-glycosyltransferase family.</text>
</comment>
<dbReference type="RefSeq" id="XP_006814859.1">
    <property type="nucleotide sequence ID" value="XM_006814796.1"/>
</dbReference>
<dbReference type="CDD" id="cd03784">
    <property type="entry name" value="GT1_Gtf-like"/>
    <property type="match status" value="1"/>
</dbReference>
<name>A0ABM0M4B8_SACKO</name>
<evidence type="ECO:0000256" key="2">
    <source>
        <dbReference type="ARBA" id="ARBA00022676"/>
    </source>
</evidence>
<evidence type="ECO:0000256" key="3">
    <source>
        <dbReference type="ARBA" id="ARBA00022679"/>
    </source>
</evidence>
<accession>A0ABM0M4B8</accession>
<keyword evidence="4" id="KW-1185">Reference proteome</keyword>
<evidence type="ECO:0000256" key="1">
    <source>
        <dbReference type="ARBA" id="ARBA00009995"/>
    </source>
</evidence>
<sequence>MDLQQDILQSNVRQRDSLSSTLFILAQEIFLLLIRSDPDVEGIRLDTNIDVKGVAFADDLTCFLLNMDSASKVLTLLNNFERLSGLKTSLATRLNYAKPLENLACTFKFWKQRNLTLIGKSQIVKSLAISKIIYRMRITNTPDTILSQVNTLCFNFLWGGKDKIARNTMLSDIKNGGLNIPDVFVLKDSFRIQTIKKYLNPTFHHPWKDFFTHRLQSVGGSFLFNCDFSIESLPINLSTFHKEALTAWSKLLHLTGDNPSRFIIWNNRNILVGNKFSRHFADKSTGFLRNFTYSAFNFAEFPRNFTFFTRNFAGFRRNFNKFAGNTSNKDFPRNINKFARNFASFEGRRCLCHYSTRIVVIPVFGNEHNVGLGVIAEILERRGHSVTMLLPSTDTLIHHSQIPTAPYRIRNITVPTSRASGYDSYTNRLIDKLFSTVTSADVCDKMFSNYDEWGDPRSEQQFDLAIVDSSAHCGMLFTEYFKVPYVSFATTNAEETQWHAPLPLAYVPLFASGFTDKMTFTQRVRNVVNYWVGNIIREFIKFAPYHEIQRKHNISTELSVQDIQSKARLWLWAADFSLEFPRPLMPHVIPIGAFSAEKVKPLSKDLDNWIEGSQEHGIVVISMGSQDMDTSITRIIADAISRLSQRVVWKYNGHRPDNLGQNTKIMQWIPQNDLLAHPKTRLFVTHGGSTGVYEGVYHAVPMVCLPQEGHHFDSAAKIVDRGIGQAMRLQTMTSQSLFNIMDNVIMDKSYKRRAQKLSAISHDKLMTAEESVVYWINYVLKHGTDHLISQVPNLTWYQYYLLDIAAFYWLLSW</sequence>
<keyword evidence="2" id="KW-0328">Glycosyltransferase</keyword>
<dbReference type="InterPro" id="IPR050271">
    <property type="entry name" value="UDP-glycosyltransferase"/>
</dbReference>
<dbReference type="GeneID" id="100376206"/>
<dbReference type="Pfam" id="PF00201">
    <property type="entry name" value="UDPGT"/>
    <property type="match status" value="1"/>
</dbReference>
<dbReference type="PANTHER" id="PTHR48043">
    <property type="entry name" value="EG:EG0003.4 PROTEIN-RELATED"/>
    <property type="match status" value="1"/>
</dbReference>
<dbReference type="InterPro" id="IPR002213">
    <property type="entry name" value="UDP_glucos_trans"/>
</dbReference>
<gene>
    <name evidence="5" type="primary">LOC100376206</name>
</gene>
<dbReference type="SUPFAM" id="SSF53756">
    <property type="entry name" value="UDP-Glycosyltransferase/glycogen phosphorylase"/>
    <property type="match status" value="1"/>
</dbReference>
<protein>
    <submittedName>
        <fullName evidence="5">2-hydroxyacylsphingosine 1-beta-galactosyltransferase-like</fullName>
    </submittedName>
</protein>
<keyword evidence="3" id="KW-0808">Transferase</keyword>
<dbReference type="Proteomes" id="UP000694865">
    <property type="component" value="Unplaced"/>
</dbReference>
<evidence type="ECO:0000313" key="4">
    <source>
        <dbReference type="Proteomes" id="UP000694865"/>
    </source>
</evidence>